<comment type="caution">
    <text evidence="1">The sequence shown here is derived from an EMBL/GenBank/DDBJ whole genome shotgun (WGS) entry which is preliminary data.</text>
</comment>
<keyword evidence="2" id="KW-1185">Reference proteome</keyword>
<evidence type="ECO:0000313" key="1">
    <source>
        <dbReference type="EMBL" id="MCE3049776.1"/>
    </source>
</evidence>
<proteinExistence type="predicted"/>
<sequence>GPIHSLHCNARSNNLVIPSLIGGLQIILMNESDNMDLDHIHLESDVVQVHTNVRSRQVI</sequence>
<feature type="non-terminal residue" evidence="1">
    <location>
        <position position="1"/>
    </location>
</feature>
<evidence type="ECO:0000313" key="2">
    <source>
        <dbReference type="Proteomes" id="UP000823775"/>
    </source>
</evidence>
<reference evidence="1 2" key="1">
    <citation type="journal article" date="2021" name="BMC Genomics">
        <title>Datura genome reveals duplications of psychoactive alkaloid biosynthetic genes and high mutation rate following tissue culture.</title>
        <authorList>
            <person name="Rajewski A."/>
            <person name="Carter-House D."/>
            <person name="Stajich J."/>
            <person name="Litt A."/>
        </authorList>
    </citation>
    <scope>NUCLEOTIDE SEQUENCE [LARGE SCALE GENOMIC DNA]</scope>
    <source>
        <strain evidence="1">AR-01</strain>
    </source>
</reference>
<dbReference type="EMBL" id="JACEIK010007133">
    <property type="protein sequence ID" value="MCE3049776.1"/>
    <property type="molecule type" value="Genomic_DNA"/>
</dbReference>
<accession>A0ABS8WG45</accession>
<dbReference type="Proteomes" id="UP000823775">
    <property type="component" value="Unassembled WGS sequence"/>
</dbReference>
<protein>
    <submittedName>
        <fullName evidence="1">Uncharacterized protein</fullName>
    </submittedName>
</protein>
<gene>
    <name evidence="1" type="ORF">HAX54_045769</name>
</gene>
<name>A0ABS8WG45_DATST</name>
<organism evidence="1 2">
    <name type="scientific">Datura stramonium</name>
    <name type="common">Jimsonweed</name>
    <name type="synonym">Common thornapple</name>
    <dbReference type="NCBI Taxonomy" id="4076"/>
    <lineage>
        <taxon>Eukaryota</taxon>
        <taxon>Viridiplantae</taxon>
        <taxon>Streptophyta</taxon>
        <taxon>Embryophyta</taxon>
        <taxon>Tracheophyta</taxon>
        <taxon>Spermatophyta</taxon>
        <taxon>Magnoliopsida</taxon>
        <taxon>eudicotyledons</taxon>
        <taxon>Gunneridae</taxon>
        <taxon>Pentapetalae</taxon>
        <taxon>asterids</taxon>
        <taxon>lamiids</taxon>
        <taxon>Solanales</taxon>
        <taxon>Solanaceae</taxon>
        <taxon>Solanoideae</taxon>
        <taxon>Datureae</taxon>
        <taxon>Datura</taxon>
    </lineage>
</organism>